<comment type="caution">
    <text evidence="9">The sequence shown here is derived from an EMBL/GenBank/DDBJ whole genome shotgun (WGS) entry which is preliminary data.</text>
</comment>
<dbReference type="Gene3D" id="1.10.3720.10">
    <property type="entry name" value="MetI-like"/>
    <property type="match status" value="1"/>
</dbReference>
<name>A0A480AIV8_9BURK</name>
<dbReference type="PANTHER" id="PTHR47737">
    <property type="entry name" value="GLYCINE BETAINE/PROLINE BETAINE TRANSPORT SYSTEM PERMEASE PROTEIN PROW"/>
    <property type="match status" value="1"/>
</dbReference>
<evidence type="ECO:0000256" key="4">
    <source>
        <dbReference type="ARBA" id="ARBA00022692"/>
    </source>
</evidence>
<dbReference type="GO" id="GO:0043190">
    <property type="term" value="C:ATP-binding cassette (ABC) transporter complex"/>
    <property type="evidence" value="ECO:0007669"/>
    <property type="project" value="TreeGrafter"/>
</dbReference>
<sequence>MTGGFPALPADTLATLQQAIDRGFQAFSQQHGAAIEAAFAPLQTLLIGAETALLALPWPLLLAAVAALAWMASRRWTLALGSAAALALLGLFGLWDDTLRTLAMVLVATALAVAIGVPLGVAMARLPWLQRWGGGLLDLMQTLPSFVYLIPAVMLLGIGRVPGLLAVVVYALPPMVRLTSLGLREVDRDLLEAADAFGASAWQRLWRVQLPLALPTLMAGINQTIMMALAMVVVAAMIGVQGLGQPVLRAINNQHVALGLFNGLAIVAIAIAFDRITQSWGWRLQRHRPTGDA</sequence>
<dbReference type="Proteomes" id="UP000301751">
    <property type="component" value="Unassembled WGS sequence"/>
</dbReference>
<feature type="transmembrane region" description="Helical" evidence="7">
    <location>
        <begin position="76"/>
        <end position="95"/>
    </location>
</feature>
<evidence type="ECO:0000313" key="9">
    <source>
        <dbReference type="EMBL" id="GCL61679.1"/>
    </source>
</evidence>
<keyword evidence="5 7" id="KW-1133">Transmembrane helix</keyword>
<protein>
    <submittedName>
        <fullName evidence="9">ABC transporter permease</fullName>
    </submittedName>
</protein>
<dbReference type="PANTHER" id="PTHR47737:SF1">
    <property type="entry name" value="GLYCINE BETAINE_PROLINE BETAINE TRANSPORT SYSTEM PERMEASE PROTEIN PROW"/>
    <property type="match status" value="1"/>
</dbReference>
<evidence type="ECO:0000256" key="5">
    <source>
        <dbReference type="ARBA" id="ARBA00022989"/>
    </source>
</evidence>
<dbReference type="RefSeq" id="WP_137731404.1">
    <property type="nucleotide sequence ID" value="NZ_BJCL01000001.1"/>
</dbReference>
<dbReference type="FunFam" id="1.10.3720.10:FF:000001">
    <property type="entry name" value="Glycine betaine ABC transporter, permease"/>
    <property type="match status" value="1"/>
</dbReference>
<feature type="domain" description="ABC transmembrane type-1" evidence="8">
    <location>
        <begin position="98"/>
        <end position="277"/>
    </location>
</feature>
<dbReference type="SUPFAM" id="SSF161098">
    <property type="entry name" value="MetI-like"/>
    <property type="match status" value="1"/>
</dbReference>
<dbReference type="GO" id="GO:0031460">
    <property type="term" value="P:glycine betaine transport"/>
    <property type="evidence" value="ECO:0007669"/>
    <property type="project" value="TreeGrafter"/>
</dbReference>
<feature type="transmembrane region" description="Helical" evidence="7">
    <location>
        <begin position="52"/>
        <end position="70"/>
    </location>
</feature>
<evidence type="ECO:0000313" key="10">
    <source>
        <dbReference type="Proteomes" id="UP000301751"/>
    </source>
</evidence>
<dbReference type="OrthoDB" id="9815258at2"/>
<evidence type="ECO:0000256" key="2">
    <source>
        <dbReference type="ARBA" id="ARBA00022448"/>
    </source>
</evidence>
<keyword evidence="10" id="KW-1185">Reference proteome</keyword>
<dbReference type="GO" id="GO:0005275">
    <property type="term" value="F:amine transmembrane transporter activity"/>
    <property type="evidence" value="ECO:0007669"/>
    <property type="project" value="TreeGrafter"/>
</dbReference>
<dbReference type="AlphaFoldDB" id="A0A480AIV8"/>
<comment type="similarity">
    <text evidence="7">Belongs to the binding-protein-dependent transport system permease family.</text>
</comment>
<feature type="transmembrane region" description="Helical" evidence="7">
    <location>
        <begin position="256"/>
        <end position="276"/>
    </location>
</feature>
<dbReference type="InterPro" id="IPR000515">
    <property type="entry name" value="MetI-like"/>
</dbReference>
<evidence type="ECO:0000256" key="6">
    <source>
        <dbReference type="ARBA" id="ARBA00023136"/>
    </source>
</evidence>
<accession>A0A480AIV8</accession>
<evidence type="ECO:0000256" key="7">
    <source>
        <dbReference type="RuleBase" id="RU363032"/>
    </source>
</evidence>
<evidence type="ECO:0000256" key="3">
    <source>
        <dbReference type="ARBA" id="ARBA00022475"/>
    </source>
</evidence>
<feature type="transmembrane region" description="Helical" evidence="7">
    <location>
        <begin position="225"/>
        <end position="244"/>
    </location>
</feature>
<dbReference type="Pfam" id="PF00528">
    <property type="entry name" value="BPD_transp_1"/>
    <property type="match status" value="1"/>
</dbReference>
<dbReference type="PROSITE" id="PS50928">
    <property type="entry name" value="ABC_TM1"/>
    <property type="match status" value="1"/>
</dbReference>
<reference evidence="10" key="1">
    <citation type="submission" date="2019-03" db="EMBL/GenBank/DDBJ databases">
        <title>Aquabacterium pictum sp.nov., the first bacteriochlorophyll a-containing freshwater bacterium in the genus Aquabacterium of the class Betaproteobacteria.</title>
        <authorList>
            <person name="Hirose S."/>
            <person name="Tank M."/>
            <person name="Hara E."/>
            <person name="Tamaki H."/>
            <person name="Takaichi S."/>
            <person name="Haruta S."/>
            <person name="Hanada S."/>
        </authorList>
    </citation>
    <scope>NUCLEOTIDE SEQUENCE [LARGE SCALE GENOMIC DNA]</scope>
    <source>
        <strain evidence="10">W35</strain>
    </source>
</reference>
<feature type="transmembrane region" description="Helical" evidence="7">
    <location>
        <begin position="102"/>
        <end position="126"/>
    </location>
</feature>
<dbReference type="GO" id="GO:0015226">
    <property type="term" value="F:carnitine transmembrane transporter activity"/>
    <property type="evidence" value="ECO:0007669"/>
    <property type="project" value="TreeGrafter"/>
</dbReference>
<keyword evidence="3" id="KW-1003">Cell membrane</keyword>
<evidence type="ECO:0000256" key="1">
    <source>
        <dbReference type="ARBA" id="ARBA00004651"/>
    </source>
</evidence>
<evidence type="ECO:0000259" key="8">
    <source>
        <dbReference type="PROSITE" id="PS50928"/>
    </source>
</evidence>
<dbReference type="CDD" id="cd06261">
    <property type="entry name" value="TM_PBP2"/>
    <property type="match status" value="1"/>
</dbReference>
<proteinExistence type="inferred from homology"/>
<dbReference type="GO" id="GO:0015871">
    <property type="term" value="P:choline transport"/>
    <property type="evidence" value="ECO:0007669"/>
    <property type="project" value="TreeGrafter"/>
</dbReference>
<gene>
    <name evidence="9" type="ORF">AQPW35_07600</name>
</gene>
<keyword evidence="4 7" id="KW-0812">Transmembrane</keyword>
<keyword evidence="2 7" id="KW-0813">Transport</keyword>
<dbReference type="EMBL" id="BJCL01000001">
    <property type="protein sequence ID" value="GCL61679.1"/>
    <property type="molecule type" value="Genomic_DNA"/>
</dbReference>
<feature type="transmembrane region" description="Helical" evidence="7">
    <location>
        <begin position="146"/>
        <end position="172"/>
    </location>
</feature>
<comment type="subcellular location">
    <subcellularLocation>
        <location evidence="1 7">Cell membrane</location>
        <topology evidence="1 7">Multi-pass membrane protein</topology>
    </subcellularLocation>
</comment>
<organism evidence="9 10">
    <name type="scientific">Pseudaquabacterium pictum</name>
    <dbReference type="NCBI Taxonomy" id="2315236"/>
    <lineage>
        <taxon>Bacteria</taxon>
        <taxon>Pseudomonadati</taxon>
        <taxon>Pseudomonadota</taxon>
        <taxon>Betaproteobacteria</taxon>
        <taxon>Burkholderiales</taxon>
        <taxon>Sphaerotilaceae</taxon>
        <taxon>Pseudaquabacterium</taxon>
    </lineage>
</organism>
<dbReference type="InterPro" id="IPR035906">
    <property type="entry name" value="MetI-like_sf"/>
</dbReference>
<keyword evidence="6 7" id="KW-0472">Membrane</keyword>